<feature type="compositionally biased region" description="Basic and acidic residues" evidence="1">
    <location>
        <begin position="131"/>
        <end position="141"/>
    </location>
</feature>
<reference evidence="3 4" key="1">
    <citation type="submission" date="2016-10" db="EMBL/GenBank/DDBJ databases">
        <authorList>
            <person name="de Groot N.N."/>
        </authorList>
    </citation>
    <scope>NUCLEOTIDE SEQUENCE [LARGE SCALE GENOMIC DNA]</scope>
    <source>
        <strain evidence="3 4">KHGC13</strain>
    </source>
</reference>
<dbReference type="Gene3D" id="3.30.700.10">
    <property type="entry name" value="Glycoprotein, Type 4 Pilin"/>
    <property type="match status" value="1"/>
</dbReference>
<dbReference type="InterPro" id="IPR045584">
    <property type="entry name" value="Pilin-like"/>
</dbReference>
<keyword evidence="4" id="KW-1185">Reference proteome</keyword>
<dbReference type="SUPFAM" id="SSF54523">
    <property type="entry name" value="Pili subunits"/>
    <property type="match status" value="1"/>
</dbReference>
<dbReference type="AlphaFoldDB" id="A0A1I7G1M5"/>
<dbReference type="InterPro" id="IPR012902">
    <property type="entry name" value="N_methyl_site"/>
</dbReference>
<keyword evidence="2" id="KW-1133">Transmembrane helix</keyword>
<evidence type="ECO:0000313" key="4">
    <source>
        <dbReference type="Proteomes" id="UP000198817"/>
    </source>
</evidence>
<dbReference type="EMBL" id="FPBT01000004">
    <property type="protein sequence ID" value="SFU42370.1"/>
    <property type="molecule type" value="Genomic_DNA"/>
</dbReference>
<evidence type="ECO:0000256" key="1">
    <source>
        <dbReference type="SAM" id="MobiDB-lite"/>
    </source>
</evidence>
<feature type="transmembrane region" description="Helical" evidence="2">
    <location>
        <begin position="12"/>
        <end position="37"/>
    </location>
</feature>
<evidence type="ECO:0000313" key="3">
    <source>
        <dbReference type="EMBL" id="SFU42370.1"/>
    </source>
</evidence>
<proteinExistence type="predicted"/>
<name>A0A1I7G1M5_9FIRM</name>
<dbReference type="NCBIfam" id="TIGR02532">
    <property type="entry name" value="IV_pilin_GFxxxE"/>
    <property type="match status" value="1"/>
</dbReference>
<keyword evidence="2" id="KW-0472">Membrane</keyword>
<dbReference type="STRING" id="155865.SAMN05216515_10435"/>
<accession>A0A1I7G1M5</accession>
<protein>
    <submittedName>
        <fullName evidence="3">Prepilin-type N-terminal cleavage/methylation domain-containing protein</fullName>
    </submittedName>
</protein>
<organism evidence="3 4">
    <name type="scientific">Eubacterium pyruvativorans</name>
    <dbReference type="NCBI Taxonomy" id="155865"/>
    <lineage>
        <taxon>Bacteria</taxon>
        <taxon>Bacillati</taxon>
        <taxon>Bacillota</taxon>
        <taxon>Clostridia</taxon>
        <taxon>Eubacteriales</taxon>
        <taxon>Eubacteriaceae</taxon>
        <taxon>Eubacterium</taxon>
    </lineage>
</organism>
<evidence type="ECO:0000256" key="2">
    <source>
        <dbReference type="SAM" id="Phobius"/>
    </source>
</evidence>
<dbReference type="Pfam" id="PF07963">
    <property type="entry name" value="N_methyl"/>
    <property type="match status" value="1"/>
</dbReference>
<keyword evidence="2" id="KW-0812">Transmembrane</keyword>
<sequence>MKNLMKTKVNKKGFTLAELLIVVAIIAVLVAISIPIFTSQLEKSRDATDEANVRSAIAEVTAAVLSDDKTDSGDVTYSKKDDGDGTYTMTVKAKGQKAGWSGAASTTESIKIGGIEVKPSTKGWTVSGTSEGDKIKVEEDK</sequence>
<gene>
    <name evidence="3" type="ORF">SAMN05216508_10496</name>
</gene>
<dbReference type="Proteomes" id="UP000198817">
    <property type="component" value="Unassembled WGS sequence"/>
</dbReference>
<feature type="region of interest" description="Disordered" evidence="1">
    <location>
        <begin position="122"/>
        <end position="141"/>
    </location>
</feature>